<reference evidence="11" key="1">
    <citation type="submission" date="2023-03" db="EMBL/GenBank/DDBJ databases">
        <title>Stygiobacter electus gen. nov., sp. nov., facultatively anaerobic thermotolerant bacterium of the class Ignavibacteria from a well of Yessentuki mineral water deposit.</title>
        <authorList>
            <person name="Podosokorskaya O.A."/>
            <person name="Elcheninov A.G."/>
            <person name="Petrova N.F."/>
            <person name="Zavarzina D.G."/>
            <person name="Kublanov I.V."/>
            <person name="Merkel A.Y."/>
        </authorList>
    </citation>
    <scope>NUCLEOTIDE SEQUENCE</scope>
    <source>
        <strain evidence="11">09-Me</strain>
    </source>
</reference>
<dbReference type="EMBL" id="JARGDL010000002">
    <property type="protein sequence ID" value="MDF1611006.1"/>
    <property type="molecule type" value="Genomic_DNA"/>
</dbReference>
<proteinExistence type="inferred from homology"/>
<evidence type="ECO:0000256" key="4">
    <source>
        <dbReference type="ARBA" id="ARBA00022980"/>
    </source>
</evidence>
<keyword evidence="4 7" id="KW-0689">Ribosomal protein</keyword>
<dbReference type="InterPro" id="IPR036394">
    <property type="entry name" value="Ribosomal_uL22_sf"/>
</dbReference>
<dbReference type="InterPro" id="IPR047867">
    <property type="entry name" value="Ribosomal_uL22_bac/org-type"/>
</dbReference>
<organism evidence="11 12">
    <name type="scientific">Stygiobacter electus</name>
    <dbReference type="NCBI Taxonomy" id="3032292"/>
    <lineage>
        <taxon>Bacteria</taxon>
        <taxon>Pseudomonadati</taxon>
        <taxon>Ignavibacteriota</taxon>
        <taxon>Ignavibacteria</taxon>
        <taxon>Ignavibacteriales</taxon>
        <taxon>Melioribacteraceae</taxon>
        <taxon>Stygiobacter</taxon>
    </lineage>
</organism>
<evidence type="ECO:0000256" key="2">
    <source>
        <dbReference type="ARBA" id="ARBA00022730"/>
    </source>
</evidence>
<comment type="function">
    <text evidence="7">The globular domain of the protein is located near the polypeptide exit tunnel on the outside of the subunit, while an extended beta-hairpin is found that lines the wall of the exit tunnel in the center of the 70S ribosome.</text>
</comment>
<dbReference type="CDD" id="cd00336">
    <property type="entry name" value="Ribosomal_L22"/>
    <property type="match status" value="1"/>
</dbReference>
<dbReference type="AlphaFoldDB" id="A0AAE3NU92"/>
<evidence type="ECO:0000256" key="7">
    <source>
        <dbReference type="HAMAP-Rule" id="MF_01331"/>
    </source>
</evidence>
<dbReference type="PANTHER" id="PTHR13501:SF8">
    <property type="entry name" value="LARGE RIBOSOMAL SUBUNIT PROTEIN UL22M"/>
    <property type="match status" value="1"/>
</dbReference>
<dbReference type="Pfam" id="PF00237">
    <property type="entry name" value="Ribosomal_L22"/>
    <property type="match status" value="1"/>
</dbReference>
<comment type="function">
    <text evidence="7 10">This protein binds specifically to 23S rRNA; its binding is stimulated by other ribosomal proteins, e.g., L4, L17, and L20. It is important during the early stages of 50S assembly. It makes multiple contacts with different domains of the 23S rRNA in the assembled 50S subunit and ribosome.</text>
</comment>
<dbReference type="Proteomes" id="UP001221302">
    <property type="component" value="Unassembled WGS sequence"/>
</dbReference>
<evidence type="ECO:0000256" key="9">
    <source>
        <dbReference type="RuleBase" id="RU004006"/>
    </source>
</evidence>
<dbReference type="RefSeq" id="WP_321534772.1">
    <property type="nucleotide sequence ID" value="NZ_JARGDL010000002.1"/>
</dbReference>
<dbReference type="SUPFAM" id="SSF54843">
    <property type="entry name" value="Ribosomal protein L22"/>
    <property type="match status" value="1"/>
</dbReference>
<dbReference type="GO" id="GO:0019843">
    <property type="term" value="F:rRNA binding"/>
    <property type="evidence" value="ECO:0007669"/>
    <property type="project" value="UniProtKB-UniRule"/>
</dbReference>
<evidence type="ECO:0000256" key="3">
    <source>
        <dbReference type="ARBA" id="ARBA00022884"/>
    </source>
</evidence>
<dbReference type="GO" id="GO:0003735">
    <property type="term" value="F:structural constituent of ribosome"/>
    <property type="evidence" value="ECO:0007669"/>
    <property type="project" value="InterPro"/>
</dbReference>
<dbReference type="NCBIfam" id="TIGR01044">
    <property type="entry name" value="rplV_bact"/>
    <property type="match status" value="1"/>
</dbReference>
<keyword evidence="12" id="KW-1185">Reference proteome</keyword>
<dbReference type="GO" id="GO:0022625">
    <property type="term" value="C:cytosolic large ribosomal subunit"/>
    <property type="evidence" value="ECO:0007669"/>
    <property type="project" value="TreeGrafter"/>
</dbReference>
<accession>A0AAE3NU92</accession>
<sequence>MEAKATHRYIGSSPRKMRLVIDLIRGKSVDQAIEILHFSPKHASKPAEKVLRSAVSNLMNKDENNKHEVSSLFVKEAYVNQGPTLKRISPAPMGRAYRIRKRSNHLTIVVATKS</sequence>
<dbReference type="InterPro" id="IPR005727">
    <property type="entry name" value="Ribosomal_uL22_bac/chlpt-type"/>
</dbReference>
<dbReference type="PANTHER" id="PTHR13501">
    <property type="entry name" value="CHLOROPLAST 50S RIBOSOMAL PROTEIN L22-RELATED"/>
    <property type="match status" value="1"/>
</dbReference>
<dbReference type="Gene3D" id="3.90.470.10">
    <property type="entry name" value="Ribosomal protein L22/L17"/>
    <property type="match status" value="1"/>
</dbReference>
<dbReference type="InterPro" id="IPR001063">
    <property type="entry name" value="Ribosomal_uL22"/>
</dbReference>
<evidence type="ECO:0000256" key="6">
    <source>
        <dbReference type="ARBA" id="ARBA00035207"/>
    </source>
</evidence>
<evidence type="ECO:0000313" key="12">
    <source>
        <dbReference type="Proteomes" id="UP001221302"/>
    </source>
</evidence>
<evidence type="ECO:0000256" key="10">
    <source>
        <dbReference type="RuleBase" id="RU004008"/>
    </source>
</evidence>
<comment type="similarity">
    <text evidence="1 7 8">Belongs to the universal ribosomal protein uL22 family.</text>
</comment>
<name>A0AAE3NU92_9BACT</name>
<evidence type="ECO:0000256" key="1">
    <source>
        <dbReference type="ARBA" id="ARBA00009451"/>
    </source>
</evidence>
<dbReference type="HAMAP" id="MF_01331_B">
    <property type="entry name" value="Ribosomal_uL22_B"/>
    <property type="match status" value="1"/>
</dbReference>
<evidence type="ECO:0000256" key="8">
    <source>
        <dbReference type="RuleBase" id="RU004005"/>
    </source>
</evidence>
<evidence type="ECO:0000313" key="11">
    <source>
        <dbReference type="EMBL" id="MDF1611006.1"/>
    </source>
</evidence>
<comment type="subunit">
    <text evidence="7 9">Part of the 50S ribosomal subunit.</text>
</comment>
<keyword evidence="3 7" id="KW-0694">RNA-binding</keyword>
<keyword evidence="5 7" id="KW-0687">Ribonucleoprotein</keyword>
<comment type="caution">
    <text evidence="11">The sequence shown here is derived from an EMBL/GenBank/DDBJ whole genome shotgun (WGS) entry which is preliminary data.</text>
</comment>
<gene>
    <name evidence="7 11" type="primary">rplV</name>
    <name evidence="11" type="ORF">P0M35_02505</name>
</gene>
<dbReference type="GO" id="GO:0006412">
    <property type="term" value="P:translation"/>
    <property type="evidence" value="ECO:0007669"/>
    <property type="project" value="UniProtKB-UniRule"/>
</dbReference>
<protein>
    <recommendedName>
        <fullName evidence="6 7">Large ribosomal subunit protein uL22</fullName>
    </recommendedName>
</protein>
<evidence type="ECO:0000256" key="5">
    <source>
        <dbReference type="ARBA" id="ARBA00023274"/>
    </source>
</evidence>
<keyword evidence="2 7" id="KW-0699">rRNA-binding</keyword>